<proteinExistence type="predicted"/>
<evidence type="ECO:0000313" key="2">
    <source>
        <dbReference type="EMBL" id="KAJ3474326.1"/>
    </source>
</evidence>
<feature type="region of interest" description="Disordered" evidence="1">
    <location>
        <begin position="56"/>
        <end position="226"/>
    </location>
</feature>
<dbReference type="AlphaFoldDB" id="A0AAD5UR39"/>
<keyword evidence="3" id="KW-1185">Reference proteome</keyword>
<sequence>MPSQPQTQTRRSNHAAHPSLKVCENALSQAKRGVKKSRKSARDAARAQEAAFLEEDLANAQAEGQRAPSPSEWDADAILKQHRLRKRKVVASDEEDGQSETELSDFDESEPDVPLAQGGQRSQPATFQVASVTPLSSQLPPRRRRYPASSMPQPSQPRPLPMSANSQDRRFITDNALVPRSQQPMVRLPSPGLSGEEGDEDEDLRSSSVTPPPSTPPSSPPPQSQTTWTALWHTEGFDMSNPRLADLRPSYQAVTAYGCEVLKVLIATKNTFPNDIEANALIREAFYPAC</sequence>
<dbReference type="EMBL" id="JANAWD010001090">
    <property type="protein sequence ID" value="KAJ3474326.1"/>
    <property type="molecule type" value="Genomic_DNA"/>
</dbReference>
<feature type="compositionally biased region" description="Polar residues" evidence="1">
    <location>
        <begin position="119"/>
        <end position="139"/>
    </location>
</feature>
<protein>
    <submittedName>
        <fullName evidence="2">Uncharacterized protein</fullName>
    </submittedName>
</protein>
<gene>
    <name evidence="2" type="ORF">NLI96_g12520</name>
</gene>
<feature type="compositionally biased region" description="Basic residues" evidence="1">
    <location>
        <begin position="80"/>
        <end position="89"/>
    </location>
</feature>
<feature type="compositionally biased region" description="Pro residues" evidence="1">
    <location>
        <begin position="210"/>
        <end position="223"/>
    </location>
</feature>
<organism evidence="2 3">
    <name type="scientific">Meripilus lineatus</name>
    <dbReference type="NCBI Taxonomy" id="2056292"/>
    <lineage>
        <taxon>Eukaryota</taxon>
        <taxon>Fungi</taxon>
        <taxon>Dikarya</taxon>
        <taxon>Basidiomycota</taxon>
        <taxon>Agaricomycotina</taxon>
        <taxon>Agaricomycetes</taxon>
        <taxon>Polyporales</taxon>
        <taxon>Meripilaceae</taxon>
        <taxon>Meripilus</taxon>
    </lineage>
</organism>
<evidence type="ECO:0000256" key="1">
    <source>
        <dbReference type="SAM" id="MobiDB-lite"/>
    </source>
</evidence>
<evidence type="ECO:0000313" key="3">
    <source>
        <dbReference type="Proteomes" id="UP001212997"/>
    </source>
</evidence>
<comment type="caution">
    <text evidence="2">The sequence shown here is derived from an EMBL/GenBank/DDBJ whole genome shotgun (WGS) entry which is preliminary data.</text>
</comment>
<name>A0AAD5UR39_9APHY</name>
<accession>A0AAD5UR39</accession>
<feature type="region of interest" description="Disordered" evidence="1">
    <location>
        <begin position="1"/>
        <end position="21"/>
    </location>
</feature>
<feature type="compositionally biased region" description="Polar residues" evidence="1">
    <location>
        <begin position="1"/>
        <end position="10"/>
    </location>
</feature>
<dbReference type="Proteomes" id="UP001212997">
    <property type="component" value="Unassembled WGS sequence"/>
</dbReference>
<reference evidence="2" key="1">
    <citation type="submission" date="2022-07" db="EMBL/GenBank/DDBJ databases">
        <title>Genome Sequence of Physisporinus lineatus.</title>
        <authorList>
            <person name="Buettner E."/>
        </authorList>
    </citation>
    <scope>NUCLEOTIDE SEQUENCE</scope>
    <source>
        <strain evidence="2">VT162</strain>
    </source>
</reference>
<feature type="compositionally biased region" description="Acidic residues" evidence="1">
    <location>
        <begin position="92"/>
        <end position="111"/>
    </location>
</feature>